<comment type="caution">
    <text evidence="1">The sequence shown here is derived from an EMBL/GenBank/DDBJ whole genome shotgun (WGS) entry which is preliminary data.</text>
</comment>
<name>K1SX51_9ZZZZ</name>
<dbReference type="SUPFAM" id="SSF52540">
    <property type="entry name" value="P-loop containing nucleoside triphosphate hydrolases"/>
    <property type="match status" value="1"/>
</dbReference>
<dbReference type="Gene3D" id="3.40.50.300">
    <property type="entry name" value="P-loop containing nucleotide triphosphate hydrolases"/>
    <property type="match status" value="1"/>
</dbReference>
<feature type="non-terminal residue" evidence="1">
    <location>
        <position position="217"/>
    </location>
</feature>
<dbReference type="AlphaFoldDB" id="K1SX51"/>
<proteinExistence type="predicted"/>
<organism evidence="1">
    <name type="scientific">human gut metagenome</name>
    <dbReference type="NCBI Taxonomy" id="408170"/>
    <lineage>
        <taxon>unclassified sequences</taxon>
        <taxon>metagenomes</taxon>
        <taxon>organismal metagenomes</taxon>
    </lineage>
</organism>
<sequence length="217" mass="24389">SALPRMCTFPELFRDMYMFGDINTSIYITPIQESRSQNELNRTINELETERIVAADRGNINRESNLAQKRYEAESLRDEIAAGFNKLYEASVVSTLFAYSLEDLDKLTKLLATEMSKSLVGIKSAWAMQEEAFQSNLPLAEDKIRKTHTFDRRSMGTVFPFTTSEVGHSTGIPLGFNKQTGVPILFDNFHSSLTNYNMVIFAKSGAGKSVTMKTLIS</sequence>
<accession>K1SX51</accession>
<dbReference type="EMBL" id="AJWY01008899">
    <property type="protein sequence ID" value="EKC59924.1"/>
    <property type="molecule type" value="Genomic_DNA"/>
</dbReference>
<reference evidence="1" key="1">
    <citation type="journal article" date="2013" name="Environ. Microbiol.">
        <title>Microbiota from the distal guts of lean and obese adolescents exhibit partial functional redundancy besides clear differences in community structure.</title>
        <authorList>
            <person name="Ferrer M."/>
            <person name="Ruiz A."/>
            <person name="Lanza F."/>
            <person name="Haange S.B."/>
            <person name="Oberbach A."/>
            <person name="Till H."/>
            <person name="Bargiela R."/>
            <person name="Campoy C."/>
            <person name="Segura M.T."/>
            <person name="Richter M."/>
            <person name="von Bergen M."/>
            <person name="Seifert J."/>
            <person name="Suarez A."/>
        </authorList>
    </citation>
    <scope>NUCLEOTIDE SEQUENCE</scope>
</reference>
<feature type="non-terminal residue" evidence="1">
    <location>
        <position position="1"/>
    </location>
</feature>
<evidence type="ECO:0000313" key="1">
    <source>
        <dbReference type="EMBL" id="EKC59924.1"/>
    </source>
</evidence>
<protein>
    <submittedName>
        <fullName evidence="1">Type IV secretory pathway VirB4 component-like protein</fullName>
    </submittedName>
</protein>
<gene>
    <name evidence="1" type="ORF">LEA_13135</name>
</gene>
<dbReference type="InterPro" id="IPR027417">
    <property type="entry name" value="P-loop_NTPase"/>
</dbReference>